<feature type="chain" id="PRO_5042850933" evidence="1">
    <location>
        <begin position="19"/>
        <end position="122"/>
    </location>
</feature>
<proteinExistence type="predicted"/>
<name>A0AAN6TA24_9PEZI</name>
<dbReference type="Proteomes" id="UP001302812">
    <property type="component" value="Unassembled WGS sequence"/>
</dbReference>
<evidence type="ECO:0000256" key="1">
    <source>
        <dbReference type="SAM" id="SignalP"/>
    </source>
</evidence>
<comment type="caution">
    <text evidence="2">The sequence shown here is derived from an EMBL/GenBank/DDBJ whole genome shotgun (WGS) entry which is preliminary data.</text>
</comment>
<dbReference type="EMBL" id="MU853355">
    <property type="protein sequence ID" value="KAK4109574.1"/>
    <property type="molecule type" value="Genomic_DNA"/>
</dbReference>
<reference evidence="2" key="2">
    <citation type="submission" date="2023-05" db="EMBL/GenBank/DDBJ databases">
        <authorList>
            <consortium name="Lawrence Berkeley National Laboratory"/>
            <person name="Steindorff A."/>
            <person name="Hensen N."/>
            <person name="Bonometti L."/>
            <person name="Westerberg I."/>
            <person name="Brannstrom I.O."/>
            <person name="Guillou S."/>
            <person name="Cros-Aarteil S."/>
            <person name="Calhoun S."/>
            <person name="Haridas S."/>
            <person name="Kuo A."/>
            <person name="Mondo S."/>
            <person name="Pangilinan J."/>
            <person name="Riley R."/>
            <person name="Labutti K."/>
            <person name="Andreopoulos B."/>
            <person name="Lipzen A."/>
            <person name="Chen C."/>
            <person name="Yanf M."/>
            <person name="Daum C."/>
            <person name="Ng V."/>
            <person name="Clum A."/>
            <person name="Ohm R."/>
            <person name="Martin F."/>
            <person name="Silar P."/>
            <person name="Natvig D."/>
            <person name="Lalanne C."/>
            <person name="Gautier V."/>
            <person name="Ament-Velasquez S.L."/>
            <person name="Kruys A."/>
            <person name="Hutchinson M.I."/>
            <person name="Powell A.J."/>
            <person name="Barry K."/>
            <person name="Miller A.N."/>
            <person name="Grigoriev I.V."/>
            <person name="Debuchy R."/>
            <person name="Gladieux P."/>
            <person name="Thoren M.H."/>
            <person name="Johannesson H."/>
        </authorList>
    </citation>
    <scope>NUCLEOTIDE SEQUENCE</scope>
    <source>
        <strain evidence="2">CBS 508.74</strain>
    </source>
</reference>
<dbReference type="GeneID" id="89939952"/>
<feature type="signal peptide" evidence="1">
    <location>
        <begin position="1"/>
        <end position="18"/>
    </location>
</feature>
<dbReference type="RefSeq" id="XP_064667144.1">
    <property type="nucleotide sequence ID" value="XM_064815827.1"/>
</dbReference>
<evidence type="ECO:0000313" key="3">
    <source>
        <dbReference type="Proteomes" id="UP001302812"/>
    </source>
</evidence>
<reference evidence="2" key="1">
    <citation type="journal article" date="2023" name="Mol. Phylogenet. Evol.">
        <title>Genome-scale phylogeny and comparative genomics of the fungal order Sordariales.</title>
        <authorList>
            <person name="Hensen N."/>
            <person name="Bonometti L."/>
            <person name="Westerberg I."/>
            <person name="Brannstrom I.O."/>
            <person name="Guillou S."/>
            <person name="Cros-Aarteil S."/>
            <person name="Calhoun S."/>
            <person name="Haridas S."/>
            <person name="Kuo A."/>
            <person name="Mondo S."/>
            <person name="Pangilinan J."/>
            <person name="Riley R."/>
            <person name="LaButti K."/>
            <person name="Andreopoulos B."/>
            <person name="Lipzen A."/>
            <person name="Chen C."/>
            <person name="Yan M."/>
            <person name="Daum C."/>
            <person name="Ng V."/>
            <person name="Clum A."/>
            <person name="Steindorff A."/>
            <person name="Ohm R.A."/>
            <person name="Martin F."/>
            <person name="Silar P."/>
            <person name="Natvig D.O."/>
            <person name="Lalanne C."/>
            <person name="Gautier V."/>
            <person name="Ament-Velasquez S.L."/>
            <person name="Kruys A."/>
            <person name="Hutchinson M.I."/>
            <person name="Powell A.J."/>
            <person name="Barry K."/>
            <person name="Miller A.N."/>
            <person name="Grigoriev I.V."/>
            <person name="Debuchy R."/>
            <person name="Gladieux P."/>
            <person name="Hiltunen Thoren M."/>
            <person name="Johannesson H."/>
        </authorList>
    </citation>
    <scope>NUCLEOTIDE SEQUENCE</scope>
    <source>
        <strain evidence="2">CBS 508.74</strain>
    </source>
</reference>
<organism evidence="2 3">
    <name type="scientific">Canariomyces notabilis</name>
    <dbReference type="NCBI Taxonomy" id="2074819"/>
    <lineage>
        <taxon>Eukaryota</taxon>
        <taxon>Fungi</taxon>
        <taxon>Dikarya</taxon>
        <taxon>Ascomycota</taxon>
        <taxon>Pezizomycotina</taxon>
        <taxon>Sordariomycetes</taxon>
        <taxon>Sordariomycetidae</taxon>
        <taxon>Sordariales</taxon>
        <taxon>Chaetomiaceae</taxon>
        <taxon>Canariomyces</taxon>
    </lineage>
</organism>
<keyword evidence="1" id="KW-0732">Signal</keyword>
<keyword evidence="3" id="KW-1185">Reference proteome</keyword>
<protein>
    <submittedName>
        <fullName evidence="2">Uncharacterized protein</fullName>
    </submittedName>
</protein>
<dbReference type="AlphaFoldDB" id="A0AAN6TA24"/>
<accession>A0AAN6TA24</accession>
<evidence type="ECO:0000313" key="2">
    <source>
        <dbReference type="EMBL" id="KAK4109574.1"/>
    </source>
</evidence>
<gene>
    <name evidence="2" type="ORF">N656DRAFT_782795</name>
</gene>
<sequence>MVRLSVSLAAILATGAIAQATTSQTTTSQTTATQTTATQTTTTQTTGTLTANPSSTVVTVMVPDADTTGMSGSVVEVNPTGTSFLIPCPTNTDEECTIPEGVSLLYGPSTMVFRYTDTNPSS</sequence>